<dbReference type="Pfam" id="PF01361">
    <property type="entry name" value="Tautomerase"/>
    <property type="match status" value="1"/>
</dbReference>
<dbReference type="InterPro" id="IPR004370">
    <property type="entry name" value="4-OT-like_dom"/>
</dbReference>
<dbReference type="AlphaFoldDB" id="A0A4R3VPS1"/>
<proteinExistence type="predicted"/>
<keyword evidence="5" id="KW-1185">Reference proteome</keyword>
<name>A0A4R3VPS1_9GAMM</name>
<dbReference type="GO" id="GO:0005737">
    <property type="term" value="C:cytoplasm"/>
    <property type="evidence" value="ECO:0007669"/>
    <property type="project" value="InterPro"/>
</dbReference>
<comment type="caution">
    <text evidence="4">The sequence shown here is derived from an EMBL/GenBank/DDBJ whole genome shotgun (WGS) entry which is preliminary data.</text>
</comment>
<dbReference type="PIRSF" id="PIRSF037799">
    <property type="entry name" value="Tautomer_YdcE_prd"/>
    <property type="match status" value="1"/>
</dbReference>
<gene>
    <name evidence="4" type="ORF">EDC54_104179</name>
</gene>
<protein>
    <submittedName>
        <fullName evidence="4">4-oxalocrotonate tautomerase</fullName>
    </submittedName>
</protein>
<dbReference type="OrthoDB" id="3395834at2"/>
<dbReference type="EMBL" id="SMBY01000004">
    <property type="protein sequence ID" value="TCV06270.1"/>
    <property type="molecule type" value="Genomic_DNA"/>
</dbReference>
<organism evidence="4 5">
    <name type="scientific">Samsonia erythrinae</name>
    <dbReference type="NCBI Taxonomy" id="160434"/>
    <lineage>
        <taxon>Bacteria</taxon>
        <taxon>Pseudomonadati</taxon>
        <taxon>Pseudomonadota</taxon>
        <taxon>Gammaproteobacteria</taxon>
        <taxon>Enterobacterales</taxon>
        <taxon>Pectobacteriaceae</taxon>
        <taxon>Samsonia</taxon>
    </lineage>
</organism>
<dbReference type="InterPro" id="IPR014347">
    <property type="entry name" value="Tautomerase/MIF_sf"/>
</dbReference>
<feature type="domain" description="4-oxalocrotonate tautomerase-like" evidence="3">
    <location>
        <begin position="2"/>
        <end position="52"/>
    </location>
</feature>
<sequence length="76" mass="8767">MPHIDVKYFPRNLSEDEKKTIADELTAVLKTHFGSSDDSLSVAMNEIQPERWKEEVYDPLIKPQLATLVKKPGYTY</sequence>
<dbReference type="GO" id="GO:0016862">
    <property type="term" value="F:intramolecular oxidoreductase activity, interconverting keto- and enol-groups"/>
    <property type="evidence" value="ECO:0007669"/>
    <property type="project" value="InterPro"/>
</dbReference>
<evidence type="ECO:0000256" key="2">
    <source>
        <dbReference type="PIRSR" id="PIRSR037799-1"/>
    </source>
</evidence>
<dbReference type="Gene3D" id="3.30.429.10">
    <property type="entry name" value="Macrophage Migration Inhibitory Factor"/>
    <property type="match status" value="1"/>
</dbReference>
<feature type="active site" description="Proton acceptor; via imino nitrogen" evidence="2">
    <location>
        <position position="2"/>
    </location>
</feature>
<dbReference type="SUPFAM" id="SSF55331">
    <property type="entry name" value="Tautomerase/MIF"/>
    <property type="match status" value="1"/>
</dbReference>
<dbReference type="Proteomes" id="UP000295433">
    <property type="component" value="Unassembled WGS sequence"/>
</dbReference>
<dbReference type="NCBIfam" id="NF002324">
    <property type="entry name" value="PRK01271.1"/>
    <property type="match status" value="1"/>
</dbReference>
<dbReference type="InterPro" id="IPR017284">
    <property type="entry name" value="Tautomerase_PptA"/>
</dbReference>
<dbReference type="RefSeq" id="WP_132455470.1">
    <property type="nucleotide sequence ID" value="NZ_JAWIZJ010000004.1"/>
</dbReference>
<evidence type="ECO:0000313" key="4">
    <source>
        <dbReference type="EMBL" id="TCV06270.1"/>
    </source>
</evidence>
<accession>A0A4R3VPS1</accession>
<evidence type="ECO:0000259" key="3">
    <source>
        <dbReference type="Pfam" id="PF01361"/>
    </source>
</evidence>
<evidence type="ECO:0000313" key="5">
    <source>
        <dbReference type="Proteomes" id="UP000295433"/>
    </source>
</evidence>
<keyword evidence="1" id="KW-0413">Isomerase</keyword>
<evidence type="ECO:0000256" key="1">
    <source>
        <dbReference type="ARBA" id="ARBA00023235"/>
    </source>
</evidence>
<reference evidence="4 5" key="1">
    <citation type="submission" date="2019-03" db="EMBL/GenBank/DDBJ databases">
        <title>Genomic Encyclopedia of Type Strains, Phase IV (KMG-IV): sequencing the most valuable type-strain genomes for metagenomic binning, comparative biology and taxonomic classification.</title>
        <authorList>
            <person name="Goeker M."/>
        </authorList>
    </citation>
    <scope>NUCLEOTIDE SEQUENCE [LARGE SCALE GENOMIC DNA]</scope>
    <source>
        <strain evidence="4 5">DSM 16730</strain>
    </source>
</reference>